<dbReference type="SUPFAM" id="SSF54236">
    <property type="entry name" value="Ubiquitin-like"/>
    <property type="match status" value="1"/>
</dbReference>
<keyword evidence="3" id="KW-1185">Reference proteome</keyword>
<dbReference type="CDD" id="cd17039">
    <property type="entry name" value="Ubl_ubiquitin_like"/>
    <property type="match status" value="1"/>
</dbReference>
<evidence type="ECO:0000259" key="1">
    <source>
        <dbReference type="PROSITE" id="PS50053"/>
    </source>
</evidence>
<dbReference type="PROSITE" id="PS50053">
    <property type="entry name" value="UBIQUITIN_2"/>
    <property type="match status" value="1"/>
</dbReference>
<protein>
    <recommendedName>
        <fullName evidence="1">Ubiquitin-like domain-containing protein</fullName>
    </recommendedName>
</protein>
<feature type="domain" description="Ubiquitin-like" evidence="1">
    <location>
        <begin position="118"/>
        <end position="174"/>
    </location>
</feature>
<gene>
    <name evidence="2" type="ORF">GSPATT00015268001</name>
</gene>
<accession>A0DBF6</accession>
<evidence type="ECO:0000313" key="3">
    <source>
        <dbReference type="Proteomes" id="UP000000600"/>
    </source>
</evidence>
<dbReference type="InterPro" id="IPR000626">
    <property type="entry name" value="Ubiquitin-like_dom"/>
</dbReference>
<dbReference type="InterPro" id="IPR029071">
    <property type="entry name" value="Ubiquitin-like_domsf"/>
</dbReference>
<dbReference type="OrthoDB" id="267397at2759"/>
<dbReference type="Pfam" id="PF00240">
    <property type="entry name" value="ubiquitin"/>
    <property type="match status" value="1"/>
</dbReference>
<dbReference type="InParanoid" id="A0DBF6"/>
<dbReference type="Gene3D" id="3.10.20.90">
    <property type="entry name" value="Phosphatidylinositol 3-kinase Catalytic Subunit, Chain A, domain 1"/>
    <property type="match status" value="1"/>
</dbReference>
<dbReference type="HOGENOM" id="CLU_1484745_0_0_1"/>
<organism evidence="2 3">
    <name type="scientific">Paramecium tetraurelia</name>
    <dbReference type="NCBI Taxonomy" id="5888"/>
    <lineage>
        <taxon>Eukaryota</taxon>
        <taxon>Sar</taxon>
        <taxon>Alveolata</taxon>
        <taxon>Ciliophora</taxon>
        <taxon>Intramacronucleata</taxon>
        <taxon>Oligohymenophorea</taxon>
        <taxon>Peniculida</taxon>
        <taxon>Parameciidae</taxon>
        <taxon>Paramecium</taxon>
    </lineage>
</organism>
<evidence type="ECO:0000313" key="2">
    <source>
        <dbReference type="EMBL" id="CAK80373.1"/>
    </source>
</evidence>
<dbReference type="RefSeq" id="XP_001447770.1">
    <property type="nucleotide sequence ID" value="XM_001447733.2"/>
</dbReference>
<dbReference type="Proteomes" id="UP000000600">
    <property type="component" value="Unassembled WGS sequence"/>
</dbReference>
<dbReference type="GeneID" id="5033555"/>
<dbReference type="AlphaFoldDB" id="A0DBF6"/>
<name>A0DBF6_PARTE</name>
<proteinExistence type="predicted"/>
<sequence>MEAQIHFLFSFSSFDYLGVQFIKQKLKLSKIFEFTLYKCTLIRFNFFENVKCQGLMQSRNEASQQYKEQLELVMTEDIKGILIEYKNNIKNNKMNDIKKLYCRFVTGMTVELDIKQDTRTVLQLKQQLAEIINLTSDRLYIGFETSLLEDNDYLRDKGITDCDTVHVITSQLTEKICYRNQK</sequence>
<dbReference type="EMBL" id="CT868363">
    <property type="protein sequence ID" value="CAK80373.1"/>
    <property type="molecule type" value="Genomic_DNA"/>
</dbReference>
<dbReference type="KEGG" id="ptm:GSPATT00015268001"/>
<reference evidence="2 3" key="1">
    <citation type="journal article" date="2006" name="Nature">
        <title>Global trends of whole-genome duplications revealed by the ciliate Paramecium tetraurelia.</title>
        <authorList>
            <consortium name="Genoscope"/>
            <person name="Aury J.-M."/>
            <person name="Jaillon O."/>
            <person name="Duret L."/>
            <person name="Noel B."/>
            <person name="Jubin C."/>
            <person name="Porcel B.M."/>
            <person name="Segurens B."/>
            <person name="Daubin V."/>
            <person name="Anthouard V."/>
            <person name="Aiach N."/>
            <person name="Arnaiz O."/>
            <person name="Billaut A."/>
            <person name="Beisson J."/>
            <person name="Blanc I."/>
            <person name="Bouhouche K."/>
            <person name="Camara F."/>
            <person name="Duharcourt S."/>
            <person name="Guigo R."/>
            <person name="Gogendeau D."/>
            <person name="Katinka M."/>
            <person name="Keller A.-M."/>
            <person name="Kissmehl R."/>
            <person name="Klotz C."/>
            <person name="Koll F."/>
            <person name="Le Moue A."/>
            <person name="Lepere C."/>
            <person name="Malinsky S."/>
            <person name="Nowacki M."/>
            <person name="Nowak J.K."/>
            <person name="Plattner H."/>
            <person name="Poulain J."/>
            <person name="Ruiz F."/>
            <person name="Serrano V."/>
            <person name="Zagulski M."/>
            <person name="Dessen P."/>
            <person name="Betermier M."/>
            <person name="Weissenbach J."/>
            <person name="Scarpelli C."/>
            <person name="Schachter V."/>
            <person name="Sperling L."/>
            <person name="Meyer E."/>
            <person name="Cohen J."/>
            <person name="Wincker P."/>
        </authorList>
    </citation>
    <scope>NUCLEOTIDE SEQUENCE [LARGE SCALE GENOMIC DNA]</scope>
    <source>
        <strain evidence="2 3">Stock d4-2</strain>
    </source>
</reference>